<organism evidence="2 3">
    <name type="scientific">Cohnella ginsengisoli</name>
    <dbReference type="NCBI Taxonomy" id="425004"/>
    <lineage>
        <taxon>Bacteria</taxon>
        <taxon>Bacillati</taxon>
        <taxon>Bacillota</taxon>
        <taxon>Bacilli</taxon>
        <taxon>Bacillales</taxon>
        <taxon>Paenibacillaceae</taxon>
        <taxon>Cohnella</taxon>
    </lineage>
</organism>
<dbReference type="Pfam" id="PF03466">
    <property type="entry name" value="LysR_substrate"/>
    <property type="match status" value="1"/>
</dbReference>
<dbReference type="PANTHER" id="PTHR30419">
    <property type="entry name" value="HTH-TYPE TRANSCRIPTIONAL REGULATOR YBHD"/>
    <property type="match status" value="1"/>
</dbReference>
<sequence length="97" mass="10922">MEGFEPKIAYESSQWDFMTEMVGAGLGIALLPDTAARKIQSRAVSVIPVTVPAIRWDIAAIWPRGRYMSHAARGWIEFLKHWKKDADLYRDSLSGKG</sequence>
<dbReference type="GO" id="GO:0005829">
    <property type="term" value="C:cytosol"/>
    <property type="evidence" value="ECO:0007669"/>
    <property type="project" value="TreeGrafter"/>
</dbReference>
<accession>A0A9X4QNY5</accession>
<name>A0A9X4QNY5_9BACL</name>
<dbReference type="SUPFAM" id="SSF53850">
    <property type="entry name" value="Periplasmic binding protein-like II"/>
    <property type="match status" value="1"/>
</dbReference>
<evidence type="ECO:0000259" key="1">
    <source>
        <dbReference type="Pfam" id="PF03466"/>
    </source>
</evidence>
<dbReference type="EMBL" id="JAPDHZ010000004">
    <property type="protein sequence ID" value="MDG0793804.1"/>
    <property type="molecule type" value="Genomic_DNA"/>
</dbReference>
<dbReference type="AlphaFoldDB" id="A0A9X4QNY5"/>
<dbReference type="InterPro" id="IPR050950">
    <property type="entry name" value="HTH-type_LysR_regulators"/>
</dbReference>
<comment type="caution">
    <text evidence="2">The sequence shown here is derived from an EMBL/GenBank/DDBJ whole genome shotgun (WGS) entry which is preliminary data.</text>
</comment>
<dbReference type="Proteomes" id="UP001153387">
    <property type="component" value="Unassembled WGS sequence"/>
</dbReference>
<protein>
    <submittedName>
        <fullName evidence="2">LysR substrate-binding domain-containing protein</fullName>
    </submittedName>
</protein>
<evidence type="ECO:0000313" key="3">
    <source>
        <dbReference type="Proteomes" id="UP001153387"/>
    </source>
</evidence>
<evidence type="ECO:0000313" key="2">
    <source>
        <dbReference type="EMBL" id="MDG0793804.1"/>
    </source>
</evidence>
<proteinExistence type="predicted"/>
<dbReference type="PANTHER" id="PTHR30419:SF8">
    <property type="entry name" value="NITROGEN ASSIMILATION TRANSCRIPTIONAL ACTIVATOR-RELATED"/>
    <property type="match status" value="1"/>
</dbReference>
<dbReference type="Gene3D" id="3.40.190.10">
    <property type="entry name" value="Periplasmic binding protein-like II"/>
    <property type="match status" value="2"/>
</dbReference>
<keyword evidence="3" id="KW-1185">Reference proteome</keyword>
<reference evidence="2 3" key="1">
    <citation type="submission" date="2022-10" db="EMBL/GenBank/DDBJ databases">
        <title>Comparative genomic analysis of Cohnella hashimotonis sp. nov., isolated from the International Space Station.</title>
        <authorList>
            <person name="Simpson A."/>
            <person name="Venkateswaran K."/>
        </authorList>
    </citation>
    <scope>NUCLEOTIDE SEQUENCE [LARGE SCALE GENOMIC DNA]</scope>
    <source>
        <strain evidence="2 3">DSM 18997</strain>
    </source>
</reference>
<gene>
    <name evidence="2" type="ORF">OMP38_25505</name>
</gene>
<dbReference type="InterPro" id="IPR005119">
    <property type="entry name" value="LysR_subst-bd"/>
</dbReference>
<dbReference type="GO" id="GO:0006355">
    <property type="term" value="P:regulation of DNA-templated transcription"/>
    <property type="evidence" value="ECO:0007669"/>
    <property type="project" value="TreeGrafter"/>
</dbReference>
<feature type="domain" description="LysR substrate-binding" evidence="1">
    <location>
        <begin position="3"/>
        <end position="81"/>
    </location>
</feature>